<dbReference type="EC" id="2.1.1.176" evidence="8"/>
<feature type="active site" description="Nucleophile" evidence="5">
    <location>
        <position position="439"/>
    </location>
</feature>
<dbReference type="SUPFAM" id="SSF48013">
    <property type="entry name" value="NusB-like"/>
    <property type="match status" value="1"/>
</dbReference>
<evidence type="ECO:0000256" key="6">
    <source>
        <dbReference type="SAM" id="MobiDB-lite"/>
    </source>
</evidence>
<feature type="binding site" evidence="5">
    <location>
        <position position="342"/>
    </location>
    <ligand>
        <name>S-adenosyl-L-methionine</name>
        <dbReference type="ChEBI" id="CHEBI:59789"/>
    </ligand>
</feature>
<dbReference type="PROSITE" id="PS51686">
    <property type="entry name" value="SAM_MT_RSMB_NOP"/>
    <property type="match status" value="1"/>
</dbReference>
<dbReference type="GO" id="GO:0003723">
    <property type="term" value="F:RNA binding"/>
    <property type="evidence" value="ECO:0007669"/>
    <property type="project" value="UniProtKB-UniRule"/>
</dbReference>
<sequence>MNRPPHRRSSQSGKHPQHKRKSIPPNSRWFAFRALQAFHERQVFVSRVLNDQFKEERIDSRDRKMATELTCEAVRRMQTLDTILTSFVSRRREEVEDDLWILLQLGCLQLVFLPHYPSHAAVHETVELCRRIDRPRAAGFLNGVLRSIERSIVSRKPVDEIDLAQLSASELPIRRSRPDEANYEVVKFDSNLFWSPTVDSLSYVSDVGSLPQWLIQRFPTESDEQRLQLALWLTTPGRMWMRVNPLQTDREKTLEVLAAAEVKAQPGQLPESIQIDGHVAIIDLPGYDEGWFSVQDISAMAVTDLLDPQPGETVLDLCAAPGGKSTHMAERMENRGRIIACDTGANRLRMINENARRLQLTCIETHLVNENETSFPANAVDAAVVDVPCSNTGVLGKRPEARWRLLPGDFQSLVPLQRRLLTQAIDQTKSGGRIVYSTCSIDPEENEKLVQSVVDQRDDVKLIREQKHFPGQPSDGGYQALLMRD</sequence>
<dbReference type="GO" id="GO:0008173">
    <property type="term" value="F:RNA methyltransferase activity"/>
    <property type="evidence" value="ECO:0007669"/>
    <property type="project" value="InterPro"/>
</dbReference>
<dbReference type="InterPro" id="IPR006027">
    <property type="entry name" value="NusB_RsmB_TIM44"/>
</dbReference>
<comment type="similarity">
    <text evidence="5">Belongs to the class I-like SAM-binding methyltransferase superfamily. RsmB/NOP family.</text>
</comment>
<feature type="region of interest" description="Disordered" evidence="6">
    <location>
        <begin position="1"/>
        <end position="24"/>
    </location>
</feature>
<evidence type="ECO:0000256" key="5">
    <source>
        <dbReference type="PROSITE-ProRule" id="PRU01023"/>
    </source>
</evidence>
<evidence type="ECO:0000313" key="9">
    <source>
        <dbReference type="Proteomes" id="UP000317243"/>
    </source>
</evidence>
<dbReference type="SUPFAM" id="SSF53335">
    <property type="entry name" value="S-adenosyl-L-methionine-dependent methyltransferases"/>
    <property type="match status" value="1"/>
</dbReference>
<dbReference type="Pfam" id="PF01189">
    <property type="entry name" value="Methyltr_RsmB-F"/>
    <property type="match status" value="1"/>
</dbReference>
<dbReference type="Gene3D" id="3.40.50.150">
    <property type="entry name" value="Vaccinia Virus protein VP39"/>
    <property type="match status" value="1"/>
</dbReference>
<dbReference type="CDD" id="cd02440">
    <property type="entry name" value="AdoMet_MTases"/>
    <property type="match status" value="1"/>
</dbReference>
<keyword evidence="1 5" id="KW-0489">Methyltransferase</keyword>
<gene>
    <name evidence="8" type="primary">rsmB</name>
    <name evidence="8" type="ORF">KOR42_24080</name>
</gene>
<evidence type="ECO:0000313" key="8">
    <source>
        <dbReference type="EMBL" id="TWT59019.1"/>
    </source>
</evidence>
<keyword evidence="2 5" id="KW-0808">Transferase</keyword>
<dbReference type="OrthoDB" id="9810297at2"/>
<dbReference type="InterPro" id="IPR049560">
    <property type="entry name" value="MeTrfase_RsmB-F_NOP2_cat"/>
</dbReference>
<keyword evidence="9" id="KW-1185">Reference proteome</keyword>
<dbReference type="Gene3D" id="3.30.70.1170">
    <property type="entry name" value="Sun protein, domain 3"/>
    <property type="match status" value="1"/>
</dbReference>
<protein>
    <submittedName>
        <fullName evidence="8">Ribosomal RNA small subunit methyltransferase B</fullName>
        <ecNumber evidence="8">2.1.1.176</ecNumber>
    </submittedName>
</protein>
<feature type="compositionally biased region" description="Basic residues" evidence="6">
    <location>
        <begin position="1"/>
        <end position="22"/>
    </location>
</feature>
<dbReference type="InterPro" id="IPR001678">
    <property type="entry name" value="MeTrfase_RsmB-F_NOP2_dom"/>
</dbReference>
<feature type="binding site" evidence="5">
    <location>
        <begin position="318"/>
        <end position="324"/>
    </location>
    <ligand>
        <name>S-adenosyl-L-methionine</name>
        <dbReference type="ChEBI" id="CHEBI:59789"/>
    </ligand>
</feature>
<evidence type="ECO:0000259" key="7">
    <source>
        <dbReference type="PROSITE" id="PS51686"/>
    </source>
</evidence>
<dbReference type="Pfam" id="PF22458">
    <property type="entry name" value="RsmF-B_ferredox"/>
    <property type="match status" value="1"/>
</dbReference>
<evidence type="ECO:0000256" key="1">
    <source>
        <dbReference type="ARBA" id="ARBA00022603"/>
    </source>
</evidence>
<keyword evidence="3 5" id="KW-0949">S-adenosyl-L-methionine</keyword>
<evidence type="ECO:0000256" key="2">
    <source>
        <dbReference type="ARBA" id="ARBA00022679"/>
    </source>
</evidence>
<evidence type="ECO:0000256" key="3">
    <source>
        <dbReference type="ARBA" id="ARBA00022691"/>
    </source>
</evidence>
<reference evidence="8 9" key="1">
    <citation type="submission" date="2019-02" db="EMBL/GenBank/DDBJ databases">
        <title>Deep-cultivation of Planctomycetes and their phenomic and genomic characterization uncovers novel biology.</title>
        <authorList>
            <person name="Wiegand S."/>
            <person name="Jogler M."/>
            <person name="Boedeker C."/>
            <person name="Pinto D."/>
            <person name="Vollmers J."/>
            <person name="Rivas-Marin E."/>
            <person name="Kohn T."/>
            <person name="Peeters S.H."/>
            <person name="Heuer A."/>
            <person name="Rast P."/>
            <person name="Oberbeckmann S."/>
            <person name="Bunk B."/>
            <person name="Jeske O."/>
            <person name="Meyerdierks A."/>
            <person name="Storesund J.E."/>
            <person name="Kallscheuer N."/>
            <person name="Luecker S."/>
            <person name="Lage O.M."/>
            <person name="Pohl T."/>
            <person name="Merkel B.J."/>
            <person name="Hornburger P."/>
            <person name="Mueller R.-W."/>
            <person name="Bruemmer F."/>
            <person name="Labrenz M."/>
            <person name="Spormann A.M."/>
            <person name="Op Den Camp H."/>
            <person name="Overmann J."/>
            <person name="Amann R."/>
            <person name="Jetten M.S.M."/>
            <person name="Mascher T."/>
            <person name="Medema M.H."/>
            <person name="Devos D.P."/>
            <person name="Kaster A.-K."/>
            <person name="Ovreas L."/>
            <person name="Rohde M."/>
            <person name="Galperin M.Y."/>
            <person name="Jogler C."/>
        </authorList>
    </citation>
    <scope>NUCLEOTIDE SEQUENCE [LARGE SCALE GENOMIC DNA]</scope>
    <source>
        <strain evidence="8 9">KOR42</strain>
    </source>
</reference>
<dbReference type="RefSeq" id="WP_146509797.1">
    <property type="nucleotide sequence ID" value="NZ_SIHI01000001.1"/>
</dbReference>
<dbReference type="Pfam" id="PF01029">
    <property type="entry name" value="NusB"/>
    <property type="match status" value="1"/>
</dbReference>
<dbReference type="InterPro" id="IPR023267">
    <property type="entry name" value="RCMT"/>
</dbReference>
<dbReference type="GO" id="GO:0001510">
    <property type="term" value="P:RNA methylation"/>
    <property type="evidence" value="ECO:0007669"/>
    <property type="project" value="InterPro"/>
</dbReference>
<feature type="binding site" evidence="5">
    <location>
        <position position="386"/>
    </location>
    <ligand>
        <name>S-adenosyl-L-methionine</name>
        <dbReference type="ChEBI" id="CHEBI:59789"/>
    </ligand>
</feature>
<name>A0A5C5X8H3_9PLAN</name>
<dbReference type="EMBL" id="SIHI01000001">
    <property type="protein sequence ID" value="TWT59019.1"/>
    <property type="molecule type" value="Genomic_DNA"/>
</dbReference>
<proteinExistence type="inferred from homology"/>
<dbReference type="InterPro" id="IPR029063">
    <property type="entry name" value="SAM-dependent_MTases_sf"/>
</dbReference>
<feature type="domain" description="SAM-dependent MTase RsmB/NOP-type" evidence="7">
    <location>
        <begin position="229"/>
        <end position="485"/>
    </location>
</feature>
<dbReference type="Gene3D" id="1.10.940.10">
    <property type="entry name" value="NusB-like"/>
    <property type="match status" value="1"/>
</dbReference>
<dbReference type="AlphaFoldDB" id="A0A5C5X8H3"/>
<evidence type="ECO:0000256" key="4">
    <source>
        <dbReference type="ARBA" id="ARBA00022884"/>
    </source>
</evidence>
<dbReference type="InterPro" id="IPR035926">
    <property type="entry name" value="NusB-like_sf"/>
</dbReference>
<keyword evidence="4 5" id="KW-0694">RNA-binding</keyword>
<dbReference type="PRINTS" id="PR02008">
    <property type="entry name" value="RCMTFAMILY"/>
</dbReference>
<dbReference type="GO" id="GO:0006355">
    <property type="term" value="P:regulation of DNA-templated transcription"/>
    <property type="evidence" value="ECO:0007669"/>
    <property type="project" value="InterPro"/>
</dbReference>
<comment type="caution">
    <text evidence="5">Lacks conserved residue(s) required for the propagation of feature annotation.</text>
</comment>
<dbReference type="InterPro" id="IPR054728">
    <property type="entry name" value="RsmB-like_ferredoxin"/>
</dbReference>
<organism evidence="8 9">
    <name type="scientific">Thalassoglobus neptunius</name>
    <dbReference type="NCBI Taxonomy" id="1938619"/>
    <lineage>
        <taxon>Bacteria</taxon>
        <taxon>Pseudomonadati</taxon>
        <taxon>Planctomycetota</taxon>
        <taxon>Planctomycetia</taxon>
        <taxon>Planctomycetales</taxon>
        <taxon>Planctomycetaceae</taxon>
        <taxon>Thalassoglobus</taxon>
    </lineage>
</organism>
<dbReference type="PANTHER" id="PTHR22807">
    <property type="entry name" value="NOP2 YEAST -RELATED NOL1/NOP2/FMU SUN DOMAIN-CONTAINING"/>
    <property type="match status" value="1"/>
</dbReference>
<comment type="caution">
    <text evidence="8">The sequence shown here is derived from an EMBL/GenBank/DDBJ whole genome shotgun (WGS) entry which is preliminary data.</text>
</comment>
<dbReference type="Proteomes" id="UP000317243">
    <property type="component" value="Unassembled WGS sequence"/>
</dbReference>
<dbReference type="PANTHER" id="PTHR22807:SF53">
    <property type="entry name" value="RIBOSOMAL RNA SMALL SUBUNIT METHYLTRANSFERASE B-RELATED"/>
    <property type="match status" value="1"/>
</dbReference>
<accession>A0A5C5X8H3</accession>